<organism evidence="2 3">
    <name type="scientific">Sedimenticola selenatireducens</name>
    <dbReference type="NCBI Taxonomy" id="191960"/>
    <lineage>
        <taxon>Bacteria</taxon>
        <taxon>Pseudomonadati</taxon>
        <taxon>Pseudomonadota</taxon>
        <taxon>Gammaproteobacteria</taxon>
        <taxon>Chromatiales</taxon>
        <taxon>Sedimenticolaceae</taxon>
        <taxon>Sedimenticola</taxon>
    </lineage>
</organism>
<feature type="chain" id="PRO_5021742120" evidence="1">
    <location>
        <begin position="29"/>
        <end position="403"/>
    </location>
</feature>
<accession>A0A557S3G7</accession>
<comment type="caution">
    <text evidence="2">The sequence shown here is derived from an EMBL/GenBank/DDBJ whole genome shotgun (WGS) entry which is preliminary data.</text>
</comment>
<gene>
    <name evidence="2" type="ORF">FHP88_13760</name>
</gene>
<dbReference type="OrthoDB" id="569134at2"/>
<dbReference type="Proteomes" id="UP000316649">
    <property type="component" value="Unassembled WGS sequence"/>
</dbReference>
<evidence type="ECO:0000313" key="2">
    <source>
        <dbReference type="EMBL" id="TVO71955.1"/>
    </source>
</evidence>
<dbReference type="AlphaFoldDB" id="A0A557S3G7"/>
<dbReference type="RefSeq" id="WP_144359666.1">
    <property type="nucleotide sequence ID" value="NZ_VMNH01000018.1"/>
</dbReference>
<dbReference type="InterPro" id="IPR013783">
    <property type="entry name" value="Ig-like_fold"/>
</dbReference>
<dbReference type="Gene3D" id="2.60.40.10">
    <property type="entry name" value="Immunoglobulins"/>
    <property type="match status" value="1"/>
</dbReference>
<evidence type="ECO:0000256" key="1">
    <source>
        <dbReference type="SAM" id="SignalP"/>
    </source>
</evidence>
<name>A0A557S3G7_9GAMM</name>
<proteinExistence type="predicted"/>
<keyword evidence="3" id="KW-1185">Reference proteome</keyword>
<protein>
    <submittedName>
        <fullName evidence="2">Uncharacterized protein</fullName>
    </submittedName>
</protein>
<feature type="signal peptide" evidence="1">
    <location>
        <begin position="1"/>
        <end position="28"/>
    </location>
</feature>
<keyword evidence="1" id="KW-0732">Signal</keyword>
<evidence type="ECO:0000313" key="3">
    <source>
        <dbReference type="Proteomes" id="UP000316649"/>
    </source>
</evidence>
<dbReference type="EMBL" id="VMNH01000018">
    <property type="protein sequence ID" value="TVO71955.1"/>
    <property type="molecule type" value="Genomic_DNA"/>
</dbReference>
<reference evidence="2 3" key="1">
    <citation type="submission" date="2019-07" db="EMBL/GenBank/DDBJ databases">
        <title>The pathways for chlorine oxyanion respiration interact through the shared metabolite chlorate.</title>
        <authorList>
            <person name="Barnum T.P."/>
            <person name="Cheng Y."/>
            <person name="Hill K.A."/>
            <person name="Lucas L.N."/>
            <person name="Carlson H.K."/>
            <person name="Coates J.D."/>
        </authorList>
    </citation>
    <scope>NUCLEOTIDE SEQUENCE [LARGE SCALE GENOMIC DNA]</scope>
    <source>
        <strain evidence="2 3">BK-1</strain>
    </source>
</reference>
<sequence length="403" mass="43545">MRSTLQHTYVQLLLGAIVWLFFTGTAQAAAVGATATVSPSRVTLGRTSPVVVTWRIETNSVSAGNRVVSPQGAFWSSFGGDVLLGTVAKSLSKNVGNTGSGNNFTNLTEVVSVPASVIYKAQKLGLSSFVYVRGHNDIEIPSDVEDTFITLTITGGGAAGFAVNRQETEFDDGSAVRRLLRNEPMYAVTRLNYSGSGMLKGVWELATPATTYGELVYRRLSNVRQFFGASGQASLQSPPLETGQPGRYMVRFRIEEPVTGFSDYAIEYYVAQEAAAIEPLPPITLVLTMPLHGAYLHADTRFSWQPVADAQAYQFEIYSQPATDSFPEGVAKAGEFESDRHPNTLTGGPVSGALVPASQTQLALSAISQEHLISAQNYWWRVLAIGRDGRVVSQSPVREIRLP</sequence>